<dbReference type="Pfam" id="PF02798">
    <property type="entry name" value="GST_N"/>
    <property type="match status" value="1"/>
</dbReference>
<dbReference type="InterPro" id="IPR050213">
    <property type="entry name" value="GST_superfamily"/>
</dbReference>
<dbReference type="PROSITE" id="PS50404">
    <property type="entry name" value="GST_NTER"/>
    <property type="match status" value="2"/>
</dbReference>
<proteinExistence type="predicted"/>
<dbReference type="CDD" id="cd03192">
    <property type="entry name" value="GST_C_Sigma_like"/>
    <property type="match status" value="1"/>
</dbReference>
<dbReference type="EMBL" id="HBHJ01019809">
    <property type="protein sequence ID" value="CAD9695315.1"/>
    <property type="molecule type" value="Transcribed_RNA"/>
</dbReference>
<dbReference type="CDD" id="cd03039">
    <property type="entry name" value="GST_N_Sigma_like"/>
    <property type="match status" value="1"/>
</dbReference>
<dbReference type="InterPro" id="IPR004046">
    <property type="entry name" value="GST_C"/>
</dbReference>
<protein>
    <recommendedName>
        <fullName evidence="4">Glutathione transferase</fullName>
    </recommendedName>
</protein>
<organism evidence="3">
    <name type="scientific">Rhizochromulina marina</name>
    <dbReference type="NCBI Taxonomy" id="1034831"/>
    <lineage>
        <taxon>Eukaryota</taxon>
        <taxon>Sar</taxon>
        <taxon>Stramenopiles</taxon>
        <taxon>Ochrophyta</taxon>
        <taxon>Dictyochophyceae</taxon>
        <taxon>Rhizochromulinales</taxon>
        <taxon>Rhizochromulina</taxon>
    </lineage>
</organism>
<dbReference type="GO" id="GO:0016787">
    <property type="term" value="F:hydrolase activity"/>
    <property type="evidence" value="ECO:0007669"/>
    <property type="project" value="InterPro"/>
</dbReference>
<dbReference type="GO" id="GO:0004364">
    <property type="term" value="F:glutathione transferase activity"/>
    <property type="evidence" value="ECO:0007669"/>
    <property type="project" value="UniProtKB-EC"/>
</dbReference>
<dbReference type="InterPro" id="IPR036249">
    <property type="entry name" value="Thioredoxin-like_sf"/>
</dbReference>
<reference evidence="3" key="1">
    <citation type="submission" date="2021-01" db="EMBL/GenBank/DDBJ databases">
        <authorList>
            <person name="Corre E."/>
            <person name="Pelletier E."/>
            <person name="Niang G."/>
            <person name="Scheremetjew M."/>
            <person name="Finn R."/>
            <person name="Kale V."/>
            <person name="Holt S."/>
            <person name="Cochrane G."/>
            <person name="Meng A."/>
            <person name="Brown T."/>
            <person name="Cohen L."/>
        </authorList>
    </citation>
    <scope>NUCLEOTIDE SEQUENCE</scope>
    <source>
        <strain evidence="3">CCMP1243</strain>
    </source>
</reference>
<dbReference type="GO" id="GO:0006749">
    <property type="term" value="P:glutathione metabolic process"/>
    <property type="evidence" value="ECO:0007669"/>
    <property type="project" value="TreeGrafter"/>
</dbReference>
<dbReference type="Gene3D" id="3.40.30.10">
    <property type="entry name" value="Glutaredoxin"/>
    <property type="match status" value="2"/>
</dbReference>
<evidence type="ECO:0000313" key="3">
    <source>
        <dbReference type="EMBL" id="CAD9695315.1"/>
    </source>
</evidence>
<dbReference type="SUPFAM" id="SSF47616">
    <property type="entry name" value="GST C-terminal domain-like"/>
    <property type="match status" value="2"/>
</dbReference>
<dbReference type="InterPro" id="IPR004045">
    <property type="entry name" value="Glutathione_S-Trfase_N"/>
</dbReference>
<dbReference type="InterPro" id="IPR040079">
    <property type="entry name" value="Glutathione_S-Trfase"/>
</dbReference>
<gene>
    <name evidence="3" type="ORF">RMAR1173_LOCUS13108</name>
</gene>
<evidence type="ECO:0000259" key="1">
    <source>
        <dbReference type="PROSITE" id="PS50404"/>
    </source>
</evidence>
<dbReference type="SUPFAM" id="SSF52833">
    <property type="entry name" value="Thioredoxin-like"/>
    <property type="match status" value="2"/>
</dbReference>
<feature type="domain" description="GST C-terminal" evidence="2">
    <location>
        <begin position="582"/>
        <end position="717"/>
    </location>
</feature>
<dbReference type="InterPro" id="IPR036282">
    <property type="entry name" value="Glutathione-S-Trfase_C_sf"/>
</dbReference>
<dbReference type="Pfam" id="PF14497">
    <property type="entry name" value="GST_C_3"/>
    <property type="match status" value="2"/>
</dbReference>
<dbReference type="PANTHER" id="PTHR11571">
    <property type="entry name" value="GLUTATHIONE S-TRANSFERASE"/>
    <property type="match status" value="1"/>
</dbReference>
<evidence type="ECO:0000259" key="2">
    <source>
        <dbReference type="PROSITE" id="PS50405"/>
    </source>
</evidence>
<dbReference type="InterPro" id="IPR010987">
    <property type="entry name" value="Glutathione-S-Trfase_C-like"/>
</dbReference>
<dbReference type="AlphaFoldDB" id="A0A7S2SBM6"/>
<accession>A0A7S2SBM6</accession>
<feature type="domain" description="GST N-terminal" evidence="1">
    <location>
        <begin position="270"/>
        <end position="349"/>
    </location>
</feature>
<name>A0A7S2SBM6_9STRA</name>
<dbReference type="Gene3D" id="1.20.1050.10">
    <property type="match status" value="2"/>
</dbReference>
<dbReference type="SFLD" id="SFLDS00019">
    <property type="entry name" value="Glutathione_Transferase_(cytos"/>
    <property type="match status" value="1"/>
</dbReference>
<dbReference type="Pfam" id="PF01738">
    <property type="entry name" value="DLH"/>
    <property type="match status" value="1"/>
</dbReference>
<dbReference type="SUPFAM" id="SSF53474">
    <property type="entry name" value="alpha/beta-Hydrolases"/>
    <property type="match status" value="1"/>
</dbReference>
<dbReference type="Gene3D" id="3.40.50.1820">
    <property type="entry name" value="alpha/beta hydrolase"/>
    <property type="match status" value="1"/>
</dbReference>
<sequence>MASPLLPDTQSYLCATYVGKGHEETVPGGVQCYIVGRSPHDGPCRGVVLLPDIRGFQGGRIRAVADFLARYTADIVLVPKLLAPPLDRGTQGDGVPEDFDDVDQQDRLHAWLRLLPWKECVDHKIHSLLVHLKALGASKIALVGCGVGGLLATLAAATNPTVSCLCLISPSLHLLELLLGGPSPEALAARVSSPVLLLSARDDSRTYWPGGTVTDTFRQRNLESRSEPFAEMRRGFVLHGELHNATVHRDVRQALELAVVFLKEHFRKPPKLRLTYFSIPGRAEMTRLTLIVGGVAFEDRRVTRGQWEEMKSRGDVTVQQLPMLEVDGHKLCQSKAIVRYAGRLTGLYPSDPFLGAEVDMVLDMLFDRLQLFTPTVSIENPLAAATSRQTVLKSDGFCRLTGFFEDRLCHSASGFLVGGRLTVADIALYADHSALCGGWLDGIDEKLLEPYPNLQRHRNFIASLPAIKVHYVKVQGDSLRAKFKPDPIVIGYWSIQGLGAGLRMMAMYAGAPIRVENFKLTEKPEEEGGGFSGKEWFTEKAAMKLRNPLSNLPFLIDGELVICQSNACYAYLGRKFGLWGDTPLEQILCEELLGELSDLKSLNSAFVYGQHDDVLGAAAQLLAKLTHKNGILPKIDATLRESTEKGGAGAFLLGTHASAPDFALWTILHQLQVMARVFDLPSPSSTFPHLDVFMRLFAAQPENSKYLDSPLHTQLPFNNKTACFGSAPDGATFHPGMPAPFDQLSGLY</sequence>
<evidence type="ECO:0008006" key="4">
    <source>
        <dbReference type="Google" id="ProtNLM"/>
    </source>
</evidence>
<dbReference type="InterPro" id="IPR029058">
    <property type="entry name" value="AB_hydrolase_fold"/>
</dbReference>
<dbReference type="InterPro" id="IPR002925">
    <property type="entry name" value="Dienelactn_hydro"/>
</dbReference>
<feature type="domain" description="GST N-terminal" evidence="1">
    <location>
        <begin position="486"/>
        <end position="580"/>
    </location>
</feature>
<dbReference type="PROSITE" id="PS50405">
    <property type="entry name" value="GST_CTER"/>
    <property type="match status" value="2"/>
</dbReference>
<feature type="domain" description="GST C-terminal" evidence="2">
    <location>
        <begin position="351"/>
        <end position="488"/>
    </location>
</feature>